<dbReference type="Proteomes" id="UP000479710">
    <property type="component" value="Unassembled WGS sequence"/>
</dbReference>
<evidence type="ECO:0000313" key="2">
    <source>
        <dbReference type="EMBL" id="KAF0928129.1"/>
    </source>
</evidence>
<evidence type="ECO:0000256" key="1">
    <source>
        <dbReference type="SAM" id="MobiDB-lite"/>
    </source>
</evidence>
<feature type="region of interest" description="Disordered" evidence="1">
    <location>
        <begin position="1"/>
        <end position="66"/>
    </location>
</feature>
<name>A0A6G1EU49_9ORYZ</name>
<protein>
    <submittedName>
        <fullName evidence="2">Uncharacterized protein</fullName>
    </submittedName>
</protein>
<evidence type="ECO:0000313" key="3">
    <source>
        <dbReference type="Proteomes" id="UP000479710"/>
    </source>
</evidence>
<comment type="caution">
    <text evidence="2">The sequence shown here is derived from an EMBL/GenBank/DDBJ whole genome shotgun (WGS) entry which is preliminary data.</text>
</comment>
<sequence>MASTNRELGGSPDIATVRELGRALMPPPSLRHGCRRPRAGEEPRRRHCHLHRHTAGFGSGDPRSGN</sequence>
<organism evidence="2 3">
    <name type="scientific">Oryza meyeriana var. granulata</name>
    <dbReference type="NCBI Taxonomy" id="110450"/>
    <lineage>
        <taxon>Eukaryota</taxon>
        <taxon>Viridiplantae</taxon>
        <taxon>Streptophyta</taxon>
        <taxon>Embryophyta</taxon>
        <taxon>Tracheophyta</taxon>
        <taxon>Spermatophyta</taxon>
        <taxon>Magnoliopsida</taxon>
        <taxon>Liliopsida</taxon>
        <taxon>Poales</taxon>
        <taxon>Poaceae</taxon>
        <taxon>BOP clade</taxon>
        <taxon>Oryzoideae</taxon>
        <taxon>Oryzeae</taxon>
        <taxon>Oryzinae</taxon>
        <taxon>Oryza</taxon>
        <taxon>Oryza meyeriana</taxon>
    </lineage>
</organism>
<feature type="compositionally biased region" description="Basic residues" evidence="1">
    <location>
        <begin position="45"/>
        <end position="54"/>
    </location>
</feature>
<gene>
    <name evidence="2" type="ORF">E2562_037953</name>
</gene>
<accession>A0A6G1EU49</accession>
<reference evidence="2 3" key="1">
    <citation type="submission" date="2019-11" db="EMBL/GenBank/DDBJ databases">
        <title>Whole genome sequence of Oryza granulata.</title>
        <authorList>
            <person name="Li W."/>
        </authorList>
    </citation>
    <scope>NUCLEOTIDE SEQUENCE [LARGE SCALE GENOMIC DNA]</scope>
    <source>
        <strain evidence="3">cv. Menghai</strain>
        <tissue evidence="2">Leaf</tissue>
    </source>
</reference>
<keyword evidence="3" id="KW-1185">Reference proteome</keyword>
<dbReference type="AlphaFoldDB" id="A0A6G1EU49"/>
<proteinExistence type="predicted"/>
<dbReference type="EMBL" id="SPHZ02000003">
    <property type="protein sequence ID" value="KAF0928129.1"/>
    <property type="molecule type" value="Genomic_DNA"/>
</dbReference>